<dbReference type="Proteomes" id="UP001267407">
    <property type="component" value="Unassembled WGS sequence"/>
</dbReference>
<keyword evidence="1" id="KW-0732">Signal</keyword>
<comment type="caution">
    <text evidence="2">The sequence shown here is derived from an EMBL/GenBank/DDBJ whole genome shotgun (WGS) entry which is preliminary data.</text>
</comment>
<gene>
    <name evidence="2" type="ORF">RKA07_10090</name>
</gene>
<name>A0ABU2HHC9_9GAMM</name>
<feature type="chain" id="PRO_5045924565" description="Peptidoglycan-binding protein, CsiV" evidence="1">
    <location>
        <begin position="27"/>
        <end position="197"/>
    </location>
</feature>
<evidence type="ECO:0000313" key="2">
    <source>
        <dbReference type="EMBL" id="MDS1310437.1"/>
    </source>
</evidence>
<accession>A0ABU2HHC9</accession>
<reference evidence="2" key="1">
    <citation type="submission" date="2023-09" db="EMBL/GenBank/DDBJ databases">
        <title>Marinobacter sediminicola sp. nov. and Marinobacter maritimum sp. nov., isolated from marine sediment.</title>
        <authorList>
            <person name="An J."/>
        </authorList>
    </citation>
    <scope>NUCLEOTIDE SEQUENCE</scope>
    <source>
        <strain evidence="2">F60267</strain>
    </source>
</reference>
<dbReference type="RefSeq" id="WP_310966258.1">
    <property type="nucleotide sequence ID" value="NZ_JAVMBO010000014.1"/>
</dbReference>
<evidence type="ECO:0008006" key="4">
    <source>
        <dbReference type="Google" id="ProtNLM"/>
    </source>
</evidence>
<proteinExistence type="predicted"/>
<evidence type="ECO:0000256" key="1">
    <source>
        <dbReference type="SAM" id="SignalP"/>
    </source>
</evidence>
<keyword evidence="3" id="KW-1185">Reference proteome</keyword>
<dbReference type="EMBL" id="JAVMBO010000014">
    <property type="protein sequence ID" value="MDS1310437.1"/>
    <property type="molecule type" value="Genomic_DNA"/>
</dbReference>
<sequence length="197" mass="21709">MKSYLGKSLQTALLLTVFFALPPASAEETPPAELTPEQEMAIKLELSKYAVLGQQQILHLTEQATDEYTATLTDSGPNLPSAWMLLEDGATVKRINIDEQAKDAPAQIRILMYRAALKSLARRGKIHGSVILYTGKIREGSDDEALVIEFEHRLGISGNKVVPYQVTNGHVTYSEPVTTEKPFQIFHDGKPESDATN</sequence>
<feature type="signal peptide" evidence="1">
    <location>
        <begin position="1"/>
        <end position="26"/>
    </location>
</feature>
<organism evidence="2 3">
    <name type="scientific">Marinobacter xiaoshiensis</name>
    <dbReference type="NCBI Taxonomy" id="3073652"/>
    <lineage>
        <taxon>Bacteria</taxon>
        <taxon>Pseudomonadati</taxon>
        <taxon>Pseudomonadota</taxon>
        <taxon>Gammaproteobacteria</taxon>
        <taxon>Pseudomonadales</taxon>
        <taxon>Marinobacteraceae</taxon>
        <taxon>Marinobacter</taxon>
    </lineage>
</organism>
<protein>
    <recommendedName>
        <fullName evidence="4">Peptidoglycan-binding protein, CsiV</fullName>
    </recommendedName>
</protein>
<evidence type="ECO:0000313" key="3">
    <source>
        <dbReference type="Proteomes" id="UP001267407"/>
    </source>
</evidence>